<proteinExistence type="predicted"/>
<accession>A0A8J4FK44</accession>
<evidence type="ECO:0000313" key="1">
    <source>
        <dbReference type="EMBL" id="GIL78430.1"/>
    </source>
</evidence>
<dbReference type="OrthoDB" id="550804at2759"/>
<evidence type="ECO:0000313" key="2">
    <source>
        <dbReference type="Proteomes" id="UP000747110"/>
    </source>
</evidence>
<reference evidence="1" key="1">
    <citation type="journal article" date="2021" name="Proc. Natl. Acad. Sci. U.S.A.">
        <title>Three genomes in the algal genus Volvox reveal the fate of a haploid sex-determining region after a transition to homothallism.</title>
        <authorList>
            <person name="Yamamoto K."/>
            <person name="Hamaji T."/>
            <person name="Kawai-Toyooka H."/>
            <person name="Matsuzaki R."/>
            <person name="Takahashi F."/>
            <person name="Nishimura Y."/>
            <person name="Kawachi M."/>
            <person name="Noguchi H."/>
            <person name="Minakuchi Y."/>
            <person name="Umen J.G."/>
            <person name="Toyoda A."/>
            <person name="Nozaki H."/>
        </authorList>
    </citation>
    <scope>NUCLEOTIDE SEQUENCE</scope>
    <source>
        <strain evidence="1">NIES-3786</strain>
    </source>
</reference>
<dbReference type="EMBL" id="BNCP01000013">
    <property type="protein sequence ID" value="GIL78430.1"/>
    <property type="molecule type" value="Genomic_DNA"/>
</dbReference>
<dbReference type="AlphaFoldDB" id="A0A8J4FK44"/>
<keyword evidence="2" id="KW-1185">Reference proteome</keyword>
<protein>
    <submittedName>
        <fullName evidence="1">Uncharacterized protein</fullName>
    </submittedName>
</protein>
<name>A0A8J4FK44_9CHLO</name>
<organism evidence="1 2">
    <name type="scientific">Volvox reticuliferus</name>
    <dbReference type="NCBI Taxonomy" id="1737510"/>
    <lineage>
        <taxon>Eukaryota</taxon>
        <taxon>Viridiplantae</taxon>
        <taxon>Chlorophyta</taxon>
        <taxon>core chlorophytes</taxon>
        <taxon>Chlorophyceae</taxon>
        <taxon>CS clade</taxon>
        <taxon>Chlamydomonadales</taxon>
        <taxon>Volvocaceae</taxon>
        <taxon>Volvox</taxon>
    </lineage>
</organism>
<sequence>MCSRLSRAAGSPCRISLHPSFKATHDGKKPATGRQKEALMSRSIEFDDDLTKEAATSILDSALHASHEPITESQAKWLSKHNIADNDMPKTKAEAIIFIGNTLTQISMATDQQKTYLKNLNPSINAEVSTA</sequence>
<gene>
    <name evidence="1" type="ORF">Vretifemale_7904</name>
</gene>
<dbReference type="Proteomes" id="UP000747110">
    <property type="component" value="Unassembled WGS sequence"/>
</dbReference>
<comment type="caution">
    <text evidence="1">The sequence shown here is derived from an EMBL/GenBank/DDBJ whole genome shotgun (WGS) entry which is preliminary data.</text>
</comment>